<dbReference type="Proteomes" id="UP000242432">
    <property type="component" value="Unassembled WGS sequence"/>
</dbReference>
<reference evidence="2" key="1">
    <citation type="submission" date="2017-02" db="EMBL/GenBank/DDBJ databases">
        <authorList>
            <person name="Varghese N."/>
            <person name="Submissions S."/>
        </authorList>
    </citation>
    <scope>NUCLEOTIDE SEQUENCE [LARGE SCALE GENOMIC DNA]</scope>
    <source>
        <strain evidence="2">DSM 3072</strain>
    </source>
</reference>
<protein>
    <submittedName>
        <fullName evidence="1">C-di-GMP-related signal transduction protein, contains EAL and HDOD domains</fullName>
    </submittedName>
</protein>
<evidence type="ECO:0000313" key="1">
    <source>
        <dbReference type="EMBL" id="SKA65826.1"/>
    </source>
</evidence>
<dbReference type="EMBL" id="FUXX01000031">
    <property type="protein sequence ID" value="SKA65826.1"/>
    <property type="molecule type" value="Genomic_DNA"/>
</dbReference>
<proteinExistence type="predicted"/>
<organism evidence="1 2">
    <name type="scientific">Succinivibrio dextrinosolvens DSM 3072</name>
    <dbReference type="NCBI Taxonomy" id="1123324"/>
    <lineage>
        <taxon>Bacteria</taxon>
        <taxon>Pseudomonadati</taxon>
        <taxon>Pseudomonadota</taxon>
        <taxon>Gammaproteobacteria</taxon>
        <taxon>Aeromonadales</taxon>
        <taxon>Succinivibrionaceae</taxon>
        <taxon>Succinivibrio</taxon>
    </lineage>
</organism>
<sequence length="466" mass="54518">MAYINPNSLTDSASSINSDSLRSKSTRFVRSKDRCNLLSRTPVYDKKGSLLCYVFRYTAGESSFRPDMIEKKHVRHISIGFYIRRHSELFTQRNGICMTEFPLCPDLSKYARSLPATRFILHLQDRQDSSISFQHQINMLKKESMTIAADVYTIVYTNWFRELRSITYAVIDMTQDIEEQFILARNIIKKAPWIKIICDRCDNVNKASIAFESGADYVCCPTFPKDVLQQNFNPFFYRVNRNAFEICLMIINQLLEVRPEYKMFVSFISTRNDIKSYMPIILHYLEQGRENEYLIGTNFESFLYEMDVEVLNKLVCIMVMMILEEFYRPDKDMNKGKYLIYEPLRQVLLRAKFIEELTFYHAGKIDVTFGFPLGLGSLISQMYAFTTSKVDVTTDKINNRIKMIMKEIPEYETIYNIALSMEALDLEYVDGIMASGFMPRHDILMAYENAVMWVTGLQDALNQKRF</sequence>
<evidence type="ECO:0000313" key="2">
    <source>
        <dbReference type="Proteomes" id="UP000242432"/>
    </source>
</evidence>
<dbReference type="RefSeq" id="WP_143675641.1">
    <property type="nucleotide sequence ID" value="NZ_FUXX01000031.1"/>
</dbReference>
<name>A0A1T4VLM1_9GAMM</name>
<gene>
    <name evidence="1" type="ORF">SAMN02745213_01703</name>
</gene>
<dbReference type="AlphaFoldDB" id="A0A1T4VLM1"/>
<dbReference type="STRING" id="83771.SAMN02910357_00271"/>
<accession>A0A1T4VLM1</accession>
<keyword evidence="2" id="KW-1185">Reference proteome</keyword>